<feature type="domain" description="HTH lysR-type" evidence="5">
    <location>
        <begin position="5"/>
        <end position="62"/>
    </location>
</feature>
<dbReference type="PANTHER" id="PTHR30126">
    <property type="entry name" value="HTH-TYPE TRANSCRIPTIONAL REGULATOR"/>
    <property type="match status" value="1"/>
</dbReference>
<dbReference type="InterPro" id="IPR000847">
    <property type="entry name" value="LysR_HTH_N"/>
</dbReference>
<dbReference type="RefSeq" id="WP_133328617.1">
    <property type="nucleotide sequence ID" value="NZ_SMYL01000005.1"/>
</dbReference>
<dbReference type="Gene3D" id="3.40.190.290">
    <property type="match status" value="1"/>
</dbReference>
<dbReference type="SUPFAM" id="SSF46785">
    <property type="entry name" value="Winged helix' DNA-binding domain"/>
    <property type="match status" value="1"/>
</dbReference>
<keyword evidence="7" id="KW-1185">Reference proteome</keyword>
<evidence type="ECO:0000256" key="2">
    <source>
        <dbReference type="ARBA" id="ARBA00023015"/>
    </source>
</evidence>
<sequence length="301" mass="33296">MSAYITLEQWRALVAVVDTGSYANAALALHKSQSSVTYAVQKLESLLGVSAFEVQGRKSELTSTGQLLYRRAVHLLNEAEALERAAKRISAGWEPEIRIAADIIFPSCLLLDCFAELAKKSPHTRIEFIESVMGGTLEALLTGQVDLAIAASIPQGFIGRHLMQLRFIPVTHPEHALHKLNRPLTVRDLEAERHLVIRESGSKRNTNNLLTNTSQRWTVGHSSTSIEAVARGYGFAWFPVINIEQQLNDGKLKQLPFKDGGERFASMYLIFADPDATGPGTRYLAEQIEKMVSQMCASHKA</sequence>
<evidence type="ECO:0000313" key="7">
    <source>
        <dbReference type="Proteomes" id="UP000294829"/>
    </source>
</evidence>
<dbReference type="EMBL" id="SMYL01000005">
    <property type="protein sequence ID" value="TDK65577.1"/>
    <property type="molecule type" value="Genomic_DNA"/>
</dbReference>
<name>A0A4R5W1R6_9BURK</name>
<organism evidence="6 7">
    <name type="scientific">Sapientia aquatica</name>
    <dbReference type="NCBI Taxonomy" id="1549640"/>
    <lineage>
        <taxon>Bacteria</taxon>
        <taxon>Pseudomonadati</taxon>
        <taxon>Pseudomonadota</taxon>
        <taxon>Betaproteobacteria</taxon>
        <taxon>Burkholderiales</taxon>
        <taxon>Oxalobacteraceae</taxon>
        <taxon>Sapientia</taxon>
    </lineage>
</organism>
<dbReference type="SUPFAM" id="SSF53850">
    <property type="entry name" value="Periplasmic binding protein-like II"/>
    <property type="match status" value="1"/>
</dbReference>
<dbReference type="Proteomes" id="UP000294829">
    <property type="component" value="Unassembled WGS sequence"/>
</dbReference>
<dbReference type="Pfam" id="PF00126">
    <property type="entry name" value="HTH_1"/>
    <property type="match status" value="1"/>
</dbReference>
<evidence type="ECO:0000259" key="5">
    <source>
        <dbReference type="PROSITE" id="PS50931"/>
    </source>
</evidence>
<dbReference type="OrthoDB" id="5293066at2"/>
<evidence type="ECO:0000256" key="3">
    <source>
        <dbReference type="ARBA" id="ARBA00023125"/>
    </source>
</evidence>
<dbReference type="GO" id="GO:0000976">
    <property type="term" value="F:transcription cis-regulatory region binding"/>
    <property type="evidence" value="ECO:0007669"/>
    <property type="project" value="TreeGrafter"/>
</dbReference>
<evidence type="ECO:0000256" key="4">
    <source>
        <dbReference type="ARBA" id="ARBA00023163"/>
    </source>
</evidence>
<dbReference type="InterPro" id="IPR005119">
    <property type="entry name" value="LysR_subst-bd"/>
</dbReference>
<comment type="caution">
    <text evidence="6">The sequence shown here is derived from an EMBL/GenBank/DDBJ whole genome shotgun (WGS) entry which is preliminary data.</text>
</comment>
<comment type="similarity">
    <text evidence="1">Belongs to the LysR transcriptional regulatory family.</text>
</comment>
<gene>
    <name evidence="6" type="ORF">E2I14_11535</name>
</gene>
<keyword evidence="2" id="KW-0805">Transcription regulation</keyword>
<dbReference type="Pfam" id="PF03466">
    <property type="entry name" value="LysR_substrate"/>
    <property type="match status" value="1"/>
</dbReference>
<keyword evidence="3" id="KW-0238">DNA-binding</keyword>
<dbReference type="Gene3D" id="1.10.10.10">
    <property type="entry name" value="Winged helix-like DNA-binding domain superfamily/Winged helix DNA-binding domain"/>
    <property type="match status" value="1"/>
</dbReference>
<dbReference type="AlphaFoldDB" id="A0A4R5W1R6"/>
<evidence type="ECO:0000313" key="6">
    <source>
        <dbReference type="EMBL" id="TDK65577.1"/>
    </source>
</evidence>
<keyword evidence="4" id="KW-0804">Transcription</keyword>
<dbReference type="PROSITE" id="PS50931">
    <property type="entry name" value="HTH_LYSR"/>
    <property type="match status" value="1"/>
</dbReference>
<dbReference type="InterPro" id="IPR036390">
    <property type="entry name" value="WH_DNA-bd_sf"/>
</dbReference>
<dbReference type="PANTHER" id="PTHR30126:SF88">
    <property type="entry name" value="TRANSCRIPTIONAL REGULATOR-RELATED"/>
    <property type="match status" value="1"/>
</dbReference>
<dbReference type="InterPro" id="IPR036388">
    <property type="entry name" value="WH-like_DNA-bd_sf"/>
</dbReference>
<dbReference type="GO" id="GO:0003700">
    <property type="term" value="F:DNA-binding transcription factor activity"/>
    <property type="evidence" value="ECO:0007669"/>
    <property type="project" value="InterPro"/>
</dbReference>
<evidence type="ECO:0000256" key="1">
    <source>
        <dbReference type="ARBA" id="ARBA00009437"/>
    </source>
</evidence>
<accession>A0A4R5W1R6</accession>
<reference evidence="6 7" key="1">
    <citation type="submission" date="2019-03" db="EMBL/GenBank/DDBJ databases">
        <title>Sapientia aquatica gen. nov., sp. nov., isolated from a crater lake.</title>
        <authorList>
            <person name="Felfoldi T."/>
            <person name="Szabo A."/>
            <person name="Toth E."/>
            <person name="Schumann P."/>
            <person name="Keki Z."/>
            <person name="Marialigeti K."/>
            <person name="Mathe I."/>
        </authorList>
    </citation>
    <scope>NUCLEOTIDE SEQUENCE [LARGE SCALE GENOMIC DNA]</scope>
    <source>
        <strain evidence="6 7">SA-152</strain>
    </source>
</reference>
<proteinExistence type="inferred from homology"/>
<protein>
    <submittedName>
        <fullName evidence="6">LysR family transcriptional regulator</fullName>
    </submittedName>
</protein>